<dbReference type="Gene3D" id="3.30.70.1400">
    <property type="entry name" value="Aminomethyltransferase beta-barrel domains"/>
    <property type="match status" value="1"/>
</dbReference>
<feature type="domain" description="tRNA-modifying protein YgfZ-like beta-barrel" evidence="1">
    <location>
        <begin position="187"/>
        <end position="254"/>
    </location>
</feature>
<proteinExistence type="predicted"/>
<dbReference type="EMBL" id="BBMR01000004">
    <property type="protein sequence ID" value="GAL19395.1"/>
    <property type="molecule type" value="Genomic_DNA"/>
</dbReference>
<dbReference type="Pfam" id="PF21130">
    <property type="entry name" value="YgfZ_barrel"/>
    <property type="match status" value="1"/>
</dbReference>
<evidence type="ECO:0000313" key="3">
    <source>
        <dbReference type="Proteomes" id="UP000029228"/>
    </source>
</evidence>
<dbReference type="NCBIfam" id="NF007110">
    <property type="entry name" value="PRK09559.1"/>
    <property type="match status" value="1"/>
</dbReference>
<evidence type="ECO:0000259" key="1">
    <source>
        <dbReference type="Pfam" id="PF21130"/>
    </source>
</evidence>
<evidence type="ECO:0000313" key="2">
    <source>
        <dbReference type="EMBL" id="GAL19395.1"/>
    </source>
</evidence>
<name>A0A090RVD1_9VIBR</name>
<dbReference type="InterPro" id="IPR017703">
    <property type="entry name" value="YgfZ/GCV_T_CS"/>
</dbReference>
<dbReference type="Proteomes" id="UP000029228">
    <property type="component" value="Unassembled WGS sequence"/>
</dbReference>
<dbReference type="AlphaFoldDB" id="A0A090RVD1"/>
<dbReference type="GO" id="GO:0016226">
    <property type="term" value="P:iron-sulfur cluster assembly"/>
    <property type="evidence" value="ECO:0007669"/>
    <property type="project" value="TreeGrafter"/>
</dbReference>
<accession>A0A090RVD1</accession>
<dbReference type="SUPFAM" id="SSF103025">
    <property type="entry name" value="Folate-binding domain"/>
    <property type="match status" value="1"/>
</dbReference>
<dbReference type="PANTHER" id="PTHR22602:SF0">
    <property type="entry name" value="TRANSFERASE CAF17, MITOCHONDRIAL-RELATED"/>
    <property type="match status" value="1"/>
</dbReference>
<protein>
    <submittedName>
        <fullName evidence="2">Folate-dependent protein for Fe/S cluster synthesis/repair in oxidative stress</fullName>
    </submittedName>
</protein>
<dbReference type="InterPro" id="IPR045179">
    <property type="entry name" value="YgfZ/GcvT"/>
</dbReference>
<comment type="caution">
    <text evidence="2">The sequence shown here is derived from an EMBL/GenBank/DDBJ whole genome shotgun (WGS) entry which is preliminary data.</text>
</comment>
<dbReference type="Gene3D" id="3.30.70.1630">
    <property type="match status" value="1"/>
</dbReference>
<dbReference type="SUPFAM" id="SSF101790">
    <property type="entry name" value="Aminomethyltransferase beta-barrel domain"/>
    <property type="match status" value="1"/>
</dbReference>
<organism evidence="2 3">
    <name type="scientific">Vibrio maritimus</name>
    <dbReference type="NCBI Taxonomy" id="990268"/>
    <lineage>
        <taxon>Bacteria</taxon>
        <taxon>Pseudomonadati</taxon>
        <taxon>Pseudomonadota</taxon>
        <taxon>Gammaproteobacteria</taxon>
        <taxon>Vibrionales</taxon>
        <taxon>Vibrionaceae</taxon>
        <taxon>Vibrio</taxon>
    </lineage>
</organism>
<dbReference type="Gene3D" id="2.40.30.160">
    <property type="match status" value="1"/>
</dbReference>
<gene>
    <name evidence="2" type="ORF">JCM19235_751</name>
</gene>
<sequence length="273" mass="30328">MVSLEPQQSTLGAHCDAKGKVWSIFRLFHTEQGYAMFQPQSAIVQELAELKKYAVFSKVEFTQSDKACFGVLGEQASAWVEQHFPAGGDVRQHNGSTAVRVSENRWFVLADAELISALQSQDSLTWVQEALWTKFDIEQGLPTLTDAMQSQHIPQAFNLQALDGISFSKGCYTGQETVARAKYRGINKRMLATLKGTLPAPVANGDEIVIERSVGENWRKAGDVLATFQYDDNTLLASIIVNNNLDQDVEFRLSSQPESRLSLALPPYPLDEE</sequence>
<dbReference type="PANTHER" id="PTHR22602">
    <property type="entry name" value="TRANSFERASE CAF17, MITOCHONDRIAL-RELATED"/>
    <property type="match status" value="1"/>
</dbReference>
<keyword evidence="3" id="KW-1185">Reference proteome</keyword>
<dbReference type="InterPro" id="IPR048451">
    <property type="entry name" value="YgfZ_barrel"/>
</dbReference>
<reference evidence="2 3" key="1">
    <citation type="submission" date="2014-09" db="EMBL/GenBank/DDBJ databases">
        <title>Vibrio maritimus JCM 19235. (C45) whole genome shotgun sequence.</title>
        <authorList>
            <person name="Sawabe T."/>
            <person name="Meirelles P."/>
            <person name="Nakanishi M."/>
            <person name="Sayaka M."/>
            <person name="Hattori M."/>
            <person name="Ohkuma M."/>
        </authorList>
    </citation>
    <scope>NUCLEOTIDE SEQUENCE [LARGE SCALE GENOMIC DNA]</scope>
    <source>
        <strain evidence="3">JCM19235</strain>
    </source>
</reference>
<dbReference type="InterPro" id="IPR029043">
    <property type="entry name" value="GcvT/YgfZ_C"/>
</dbReference>
<dbReference type="NCBIfam" id="TIGR03317">
    <property type="entry name" value="ygfZ_signature"/>
    <property type="match status" value="1"/>
</dbReference>
<dbReference type="STRING" id="990268.JCM19235_751"/>